<proteinExistence type="predicted"/>
<sequence>MPVQAMAGEPPQCAPAHPQYQLGYPPQGYSAAGYPASQGYSPAGYPSLLDMQRDGSVTPCSYASTGYLPGSVPVAVTASPMSLTVVQARQFSSEL</sequence>
<gene>
    <name evidence="1" type="ORF">BaRGS_00001131</name>
</gene>
<dbReference type="AlphaFoldDB" id="A0ABD0M759"/>
<comment type="caution">
    <text evidence="1">The sequence shown here is derived from an EMBL/GenBank/DDBJ whole genome shotgun (WGS) entry which is preliminary data.</text>
</comment>
<accession>A0ABD0M759</accession>
<evidence type="ECO:0000313" key="1">
    <source>
        <dbReference type="EMBL" id="KAK7507196.1"/>
    </source>
</evidence>
<reference evidence="1 2" key="1">
    <citation type="journal article" date="2023" name="Sci. Data">
        <title>Genome assembly of the Korean intertidal mud-creeper Batillaria attramentaria.</title>
        <authorList>
            <person name="Patra A.K."/>
            <person name="Ho P.T."/>
            <person name="Jun S."/>
            <person name="Lee S.J."/>
            <person name="Kim Y."/>
            <person name="Won Y.J."/>
        </authorList>
    </citation>
    <scope>NUCLEOTIDE SEQUENCE [LARGE SCALE GENOMIC DNA]</scope>
    <source>
        <strain evidence="1">Wonlab-2016</strain>
    </source>
</reference>
<dbReference type="EMBL" id="JACVVK020000004">
    <property type="protein sequence ID" value="KAK7507196.1"/>
    <property type="molecule type" value="Genomic_DNA"/>
</dbReference>
<dbReference type="Proteomes" id="UP001519460">
    <property type="component" value="Unassembled WGS sequence"/>
</dbReference>
<protein>
    <submittedName>
        <fullName evidence="1">Uncharacterized protein</fullName>
    </submittedName>
</protein>
<keyword evidence="2" id="KW-1185">Reference proteome</keyword>
<organism evidence="1 2">
    <name type="scientific">Batillaria attramentaria</name>
    <dbReference type="NCBI Taxonomy" id="370345"/>
    <lineage>
        <taxon>Eukaryota</taxon>
        <taxon>Metazoa</taxon>
        <taxon>Spiralia</taxon>
        <taxon>Lophotrochozoa</taxon>
        <taxon>Mollusca</taxon>
        <taxon>Gastropoda</taxon>
        <taxon>Caenogastropoda</taxon>
        <taxon>Sorbeoconcha</taxon>
        <taxon>Cerithioidea</taxon>
        <taxon>Batillariidae</taxon>
        <taxon>Batillaria</taxon>
    </lineage>
</organism>
<evidence type="ECO:0000313" key="2">
    <source>
        <dbReference type="Proteomes" id="UP001519460"/>
    </source>
</evidence>
<name>A0ABD0M759_9CAEN</name>